<reference evidence="1 2" key="1">
    <citation type="journal article" date="2015" name="Genome Announc.">
        <title>Expanding the biotechnology potential of lactobacilli through comparative genomics of 213 strains and associated genera.</title>
        <authorList>
            <person name="Sun Z."/>
            <person name="Harris H.M."/>
            <person name="McCann A."/>
            <person name="Guo C."/>
            <person name="Argimon S."/>
            <person name="Zhang W."/>
            <person name="Yang X."/>
            <person name="Jeffery I.B."/>
            <person name="Cooney J.C."/>
            <person name="Kagawa T.F."/>
            <person name="Liu W."/>
            <person name="Song Y."/>
            <person name="Salvetti E."/>
            <person name="Wrobel A."/>
            <person name="Rasinkangas P."/>
            <person name="Parkhill J."/>
            <person name="Rea M.C."/>
            <person name="O'Sullivan O."/>
            <person name="Ritari J."/>
            <person name="Douillard F.P."/>
            <person name="Paul Ross R."/>
            <person name="Yang R."/>
            <person name="Briner A.E."/>
            <person name="Felis G.E."/>
            <person name="de Vos W.M."/>
            <person name="Barrangou R."/>
            <person name="Klaenhammer T.R."/>
            <person name="Caufield P.W."/>
            <person name="Cui Y."/>
            <person name="Zhang H."/>
            <person name="O'Toole P.W."/>
        </authorList>
    </citation>
    <scope>NUCLEOTIDE SEQUENCE [LARGE SCALE GENOMIC DNA]</scope>
    <source>
        <strain evidence="1 2">DSM 14500</strain>
    </source>
</reference>
<evidence type="ECO:0000313" key="1">
    <source>
        <dbReference type="EMBL" id="KRL44809.1"/>
    </source>
</evidence>
<sequence length="133" mass="15949">MKLETNKYRILETNVLLERFLTYREVFTEYFKTMKIIERGEALRYETYARLTDNYISNIHRFIRLCNSYITKYQLEDSLIAQSLDNYFIDLIDAINCLDTEHNLLDRLSLEASKAKIQSHEAEFMNTINFLVK</sequence>
<dbReference type="Proteomes" id="UP000050872">
    <property type="component" value="Unassembled WGS sequence"/>
</dbReference>
<dbReference type="OrthoDB" id="2305364at2"/>
<evidence type="ECO:0000313" key="2">
    <source>
        <dbReference type="Proteomes" id="UP000050872"/>
    </source>
</evidence>
<proteinExistence type="predicted"/>
<comment type="caution">
    <text evidence="1">The sequence shown here is derived from an EMBL/GenBank/DDBJ whole genome shotgun (WGS) entry which is preliminary data.</text>
</comment>
<dbReference type="AlphaFoldDB" id="A0A0R1QJR2"/>
<organism evidence="1 2">
    <name type="scientific">Companilactobacillus mindensis DSM 14500</name>
    <dbReference type="NCBI Taxonomy" id="1423770"/>
    <lineage>
        <taxon>Bacteria</taxon>
        <taxon>Bacillati</taxon>
        <taxon>Bacillota</taxon>
        <taxon>Bacilli</taxon>
        <taxon>Lactobacillales</taxon>
        <taxon>Lactobacillaceae</taxon>
        <taxon>Companilactobacillus</taxon>
    </lineage>
</organism>
<dbReference type="RefSeq" id="WP_057887636.1">
    <property type="nucleotide sequence ID" value="NZ_AZEZ01000032.1"/>
</dbReference>
<dbReference type="PATRIC" id="fig|1423770.3.peg.2060"/>
<dbReference type="STRING" id="1423770.FD29_GL002008"/>
<accession>A0A0R1QJR2</accession>
<protein>
    <submittedName>
        <fullName evidence="1">Uncharacterized protein</fullName>
    </submittedName>
</protein>
<keyword evidence="2" id="KW-1185">Reference proteome</keyword>
<dbReference type="EMBL" id="AZEZ01000032">
    <property type="protein sequence ID" value="KRL44809.1"/>
    <property type="molecule type" value="Genomic_DNA"/>
</dbReference>
<name>A0A0R1QJR2_9LACO</name>
<gene>
    <name evidence="1" type="ORF">FD29_GL002008</name>
</gene>